<protein>
    <submittedName>
        <fullName evidence="2">Uncharacterized protein</fullName>
    </submittedName>
</protein>
<dbReference type="EMBL" id="KZ663271">
    <property type="protein sequence ID" value="PPS14286.1"/>
    <property type="molecule type" value="Genomic_DNA"/>
</dbReference>
<proteinExistence type="predicted"/>
<accession>A0A2P5YFB2</accession>
<dbReference type="Proteomes" id="UP000239757">
    <property type="component" value="Unassembled WGS sequence"/>
</dbReference>
<feature type="region of interest" description="Disordered" evidence="1">
    <location>
        <begin position="50"/>
        <end position="92"/>
    </location>
</feature>
<name>A0A2P5YFB2_GOSBA</name>
<sequence length="92" mass="10081">MEEVNGYTSWGRKDRMKAWVRGWYGLGAKMEQRVEVRVVLVCEGKVRMGSWGASGGEKGRHEERRGSSGEARGVGQVGAARGKGKEWLLTGG</sequence>
<evidence type="ECO:0000313" key="3">
    <source>
        <dbReference type="Proteomes" id="UP000239757"/>
    </source>
</evidence>
<gene>
    <name evidence="2" type="ORF">GOBAR_AA06286</name>
</gene>
<evidence type="ECO:0000313" key="2">
    <source>
        <dbReference type="EMBL" id="PPS14286.1"/>
    </source>
</evidence>
<evidence type="ECO:0000256" key="1">
    <source>
        <dbReference type="SAM" id="MobiDB-lite"/>
    </source>
</evidence>
<feature type="compositionally biased region" description="Low complexity" evidence="1">
    <location>
        <begin position="68"/>
        <end position="80"/>
    </location>
</feature>
<dbReference type="AlphaFoldDB" id="A0A2P5YFB2"/>
<reference evidence="2 3" key="1">
    <citation type="submission" date="2015-01" db="EMBL/GenBank/DDBJ databases">
        <title>Genome of allotetraploid Gossypium barbadense reveals genomic plasticity and fiber elongation in cotton evolution.</title>
        <authorList>
            <person name="Chen X."/>
            <person name="Liu X."/>
            <person name="Zhao B."/>
            <person name="Zheng H."/>
            <person name="Hu Y."/>
            <person name="Lu G."/>
            <person name="Yang C."/>
            <person name="Chen J."/>
            <person name="Shan C."/>
            <person name="Zhang L."/>
            <person name="Zhou Y."/>
            <person name="Wang L."/>
            <person name="Guo W."/>
            <person name="Bai Y."/>
            <person name="Ruan J."/>
            <person name="Shangguan X."/>
            <person name="Mao Y."/>
            <person name="Jiang J."/>
            <person name="Zhu Y."/>
            <person name="Lei J."/>
            <person name="Kang H."/>
            <person name="Chen S."/>
            <person name="He X."/>
            <person name="Wang R."/>
            <person name="Wang Y."/>
            <person name="Chen J."/>
            <person name="Wang L."/>
            <person name="Yu S."/>
            <person name="Wang B."/>
            <person name="Wei J."/>
            <person name="Song S."/>
            <person name="Lu X."/>
            <person name="Gao Z."/>
            <person name="Gu W."/>
            <person name="Deng X."/>
            <person name="Ma D."/>
            <person name="Wang S."/>
            <person name="Liang W."/>
            <person name="Fang L."/>
            <person name="Cai C."/>
            <person name="Zhu X."/>
            <person name="Zhou B."/>
            <person name="Zhang Y."/>
            <person name="Chen Z."/>
            <person name="Xu S."/>
            <person name="Zhu R."/>
            <person name="Wang S."/>
            <person name="Zhang T."/>
            <person name="Zhao G."/>
        </authorList>
    </citation>
    <scope>NUCLEOTIDE SEQUENCE [LARGE SCALE GENOMIC DNA]</scope>
    <source>
        <strain evidence="3">cv. Xinhai21</strain>
        <tissue evidence="2">Leaf</tissue>
    </source>
</reference>
<organism evidence="2 3">
    <name type="scientific">Gossypium barbadense</name>
    <name type="common">Sea Island cotton</name>
    <name type="synonym">Hibiscus barbadensis</name>
    <dbReference type="NCBI Taxonomy" id="3634"/>
    <lineage>
        <taxon>Eukaryota</taxon>
        <taxon>Viridiplantae</taxon>
        <taxon>Streptophyta</taxon>
        <taxon>Embryophyta</taxon>
        <taxon>Tracheophyta</taxon>
        <taxon>Spermatophyta</taxon>
        <taxon>Magnoliopsida</taxon>
        <taxon>eudicotyledons</taxon>
        <taxon>Gunneridae</taxon>
        <taxon>Pentapetalae</taxon>
        <taxon>rosids</taxon>
        <taxon>malvids</taxon>
        <taxon>Malvales</taxon>
        <taxon>Malvaceae</taxon>
        <taxon>Malvoideae</taxon>
        <taxon>Gossypium</taxon>
    </lineage>
</organism>
<feature type="compositionally biased region" description="Basic and acidic residues" evidence="1">
    <location>
        <begin position="57"/>
        <end position="67"/>
    </location>
</feature>